<dbReference type="GO" id="GO:0006633">
    <property type="term" value="P:fatty acid biosynthetic process"/>
    <property type="evidence" value="ECO:0007669"/>
    <property type="project" value="InterPro"/>
</dbReference>
<dbReference type="Pfam" id="PF04336">
    <property type="entry name" value="ACP_PD"/>
    <property type="match status" value="1"/>
</dbReference>
<comment type="caution">
    <text evidence="4">The sequence shown here is derived from an EMBL/GenBank/DDBJ whole genome shotgun (WGS) entry which is preliminary data.</text>
</comment>
<evidence type="ECO:0000256" key="2">
    <source>
        <dbReference type="ARBA" id="ARBA00022801"/>
    </source>
</evidence>
<protein>
    <submittedName>
        <fullName evidence="4">ACP phosphodiesterase</fullName>
    </submittedName>
</protein>
<proteinExistence type="predicted"/>
<keyword evidence="3" id="KW-0443">Lipid metabolism</keyword>
<dbReference type="Proteomes" id="UP000391834">
    <property type="component" value="Unassembled WGS sequence"/>
</dbReference>
<dbReference type="PANTHER" id="PTHR38764:SF1">
    <property type="entry name" value="ACYL CARRIER PROTEIN PHOSPHODIESTERASE"/>
    <property type="match status" value="1"/>
</dbReference>
<dbReference type="GO" id="GO:0008770">
    <property type="term" value="F:[acyl-carrier-protein] phosphodiesterase activity"/>
    <property type="evidence" value="ECO:0007669"/>
    <property type="project" value="InterPro"/>
</dbReference>
<dbReference type="AlphaFoldDB" id="A0A5M4AZ96"/>
<keyword evidence="5" id="KW-1185">Reference proteome</keyword>
<keyword evidence="2" id="KW-0378">Hydrolase</keyword>
<accession>A0A5M4AZ96</accession>
<evidence type="ECO:0000313" key="5">
    <source>
        <dbReference type="Proteomes" id="UP000391834"/>
    </source>
</evidence>
<dbReference type="InterPro" id="IPR007431">
    <property type="entry name" value="ACP_PD"/>
</dbReference>
<name>A0A5M4AZ96_9BACT</name>
<dbReference type="EMBL" id="BLAX01000001">
    <property type="protein sequence ID" value="GET33219.1"/>
    <property type="molecule type" value="Genomic_DNA"/>
</dbReference>
<sequence>MNYLAHIYLSGESEELMLGNFIGDYVKGRQHRDFPAEVERGILLHRKIDEFTDQHEAVRACNQILRPGYRKYAGVVTDIFFDHFLAANWQRYSTHSLKNATRRFHGILMSNYRMLPARVKLFAPFLIQHKRLESYARLEGIEESLGILSRRTSLPEETPYAMKTLKDEYAQFDEAFARFFPEIIQFAIEEAGVNIKMPRLKRG</sequence>
<evidence type="ECO:0000313" key="4">
    <source>
        <dbReference type="EMBL" id="GET33219.1"/>
    </source>
</evidence>
<evidence type="ECO:0000256" key="3">
    <source>
        <dbReference type="ARBA" id="ARBA00023098"/>
    </source>
</evidence>
<organism evidence="4 5">
    <name type="scientific">Prolixibacter bellariivorans</name>
    <dbReference type="NCBI Taxonomy" id="314319"/>
    <lineage>
        <taxon>Bacteria</taxon>
        <taxon>Pseudomonadati</taxon>
        <taxon>Bacteroidota</taxon>
        <taxon>Bacteroidia</taxon>
        <taxon>Marinilabiliales</taxon>
        <taxon>Prolixibacteraceae</taxon>
        <taxon>Prolixibacter</taxon>
    </lineage>
</organism>
<evidence type="ECO:0000256" key="1">
    <source>
        <dbReference type="ARBA" id="ARBA00022516"/>
    </source>
</evidence>
<dbReference type="RefSeq" id="WP_025865358.1">
    <property type="nucleotide sequence ID" value="NZ_BLAX01000001.1"/>
</dbReference>
<gene>
    <name evidence="4" type="ORF">PbJCM13498_20820</name>
</gene>
<reference evidence="4 5" key="1">
    <citation type="submission" date="2019-10" db="EMBL/GenBank/DDBJ databases">
        <title>Prolixibacter strains distinguished by the presence of nitrate reductase genes were adept at nitrate-dependent anaerobic corrosion of metallic iron and carbon steel.</title>
        <authorList>
            <person name="Iino T."/>
            <person name="Shono N."/>
            <person name="Ito K."/>
            <person name="Nakamura R."/>
            <person name="Sueoka K."/>
            <person name="Harayama S."/>
            <person name="Ohkuma M."/>
        </authorList>
    </citation>
    <scope>NUCLEOTIDE SEQUENCE [LARGE SCALE GENOMIC DNA]</scope>
    <source>
        <strain evidence="4 5">JCM 13498</strain>
    </source>
</reference>
<dbReference type="PIRSF" id="PIRSF011489">
    <property type="entry name" value="DUF479"/>
    <property type="match status" value="1"/>
</dbReference>
<keyword evidence="1" id="KW-0444">Lipid biosynthesis</keyword>
<dbReference type="PANTHER" id="PTHR38764">
    <property type="entry name" value="ACYL CARRIER PROTEIN PHOSPHODIESTERASE"/>
    <property type="match status" value="1"/>
</dbReference>